<evidence type="ECO:0000313" key="1">
    <source>
        <dbReference type="EMBL" id="CAE0531012.1"/>
    </source>
</evidence>
<gene>
    <name evidence="1" type="ORF">EHUX00137_LOCUS5773</name>
</gene>
<name>A0A7S3RPT5_EMIHU</name>
<dbReference type="AlphaFoldDB" id="A0A7S3RPT5"/>
<proteinExistence type="predicted"/>
<reference evidence="1" key="1">
    <citation type="submission" date="2021-01" db="EMBL/GenBank/DDBJ databases">
        <authorList>
            <person name="Corre E."/>
            <person name="Pelletier E."/>
            <person name="Niang G."/>
            <person name="Scheremetjew M."/>
            <person name="Finn R."/>
            <person name="Kale V."/>
            <person name="Holt S."/>
            <person name="Cochrane G."/>
            <person name="Meng A."/>
            <person name="Brown T."/>
            <person name="Cohen L."/>
        </authorList>
    </citation>
    <scope>NUCLEOTIDE SEQUENCE</scope>
    <source>
        <strain evidence="1">379</strain>
    </source>
</reference>
<protein>
    <submittedName>
        <fullName evidence="1">Uncharacterized protein</fullName>
    </submittedName>
</protein>
<sequence>MPFGCRPLGEKPSPIATLARLGLLFAHAGDAQLAARQPLPLGLAELASLLDPELAPLLHLGCAPLPWLHPHCVPTNLLRNCGWAHCQPELVGCLGHASAQELGFQVGQHVLGQYRGLGQGLKPLKGLRGCAGAQKDGQGSRIRWRAQETGCGHHPLQRQLQAPRCVAEGVVVSLRPPVRTDGV</sequence>
<dbReference type="EMBL" id="HBIR01008453">
    <property type="protein sequence ID" value="CAE0531012.1"/>
    <property type="molecule type" value="Transcribed_RNA"/>
</dbReference>
<accession>A0A7S3RPT5</accession>
<organism evidence="1">
    <name type="scientific">Emiliania huxleyi</name>
    <name type="common">Coccolithophore</name>
    <name type="synonym">Pontosphaera huxleyi</name>
    <dbReference type="NCBI Taxonomy" id="2903"/>
    <lineage>
        <taxon>Eukaryota</taxon>
        <taxon>Haptista</taxon>
        <taxon>Haptophyta</taxon>
        <taxon>Prymnesiophyceae</taxon>
        <taxon>Isochrysidales</taxon>
        <taxon>Noelaerhabdaceae</taxon>
        <taxon>Emiliania</taxon>
    </lineage>
</organism>